<dbReference type="EMBL" id="CM001439">
    <property type="protein sequence ID" value="EHR50660.1"/>
    <property type="molecule type" value="Genomic_DNA"/>
</dbReference>
<keyword evidence="3" id="KW-1185">Reference proteome</keyword>
<dbReference type="SUPFAM" id="SSF56784">
    <property type="entry name" value="HAD-like"/>
    <property type="match status" value="1"/>
</dbReference>
<sequence>MRANQPPVVTFDLFSALIDSRSGGSTALCGISVARGWHRTGHEVYEEWDRRNKAAQRASIRWVPYTTLAREALASSYAAHALHGDARDDLQRMLNSLPEWPLWDDVAESMPVLAERHRIGLLSNVDDHLFRRTAAARYLDPDLVLTSERLRAYKPDPRIYLRAREALGSMVHVATSARDVRGALEAGIPVVRLRRPGHQLDPEGPRPGLVADRLADVPALVERSRCAG</sequence>
<dbReference type="HOGENOM" id="CLU_1179232_0_0_11"/>
<dbReference type="AlphaFoldDB" id="H5WXQ7"/>
<organism evidence="2 3">
    <name type="scientific">Saccharomonospora marina XMU15</name>
    <dbReference type="NCBI Taxonomy" id="882083"/>
    <lineage>
        <taxon>Bacteria</taxon>
        <taxon>Bacillati</taxon>
        <taxon>Actinomycetota</taxon>
        <taxon>Actinomycetes</taxon>
        <taxon>Pseudonocardiales</taxon>
        <taxon>Pseudonocardiaceae</taxon>
        <taxon>Saccharomonospora</taxon>
    </lineage>
</organism>
<dbReference type="InterPro" id="IPR051540">
    <property type="entry name" value="S-2-haloacid_dehalogenase"/>
</dbReference>
<dbReference type="STRING" id="882083.SacmaDRAFT_2414"/>
<dbReference type="Pfam" id="PF00702">
    <property type="entry name" value="Hydrolase"/>
    <property type="match status" value="1"/>
</dbReference>
<dbReference type="OrthoDB" id="3774052at2"/>
<reference evidence="2 3" key="1">
    <citation type="journal article" date="2012" name="Stand. Genomic Sci.">
        <title>Genome sequence of the ocean sediment bacterium Saccharomonospora marina type strain (XMU15(T)).</title>
        <authorList>
            <person name="Klenk H.P."/>
            <person name="Lu M."/>
            <person name="Lucas S."/>
            <person name="Lapidus A."/>
            <person name="Copeland A."/>
            <person name="Pitluck S."/>
            <person name="Goodwin L.A."/>
            <person name="Han C."/>
            <person name="Tapia R."/>
            <person name="Brambilla E.M."/>
            <person name="Potter G."/>
            <person name="Land M."/>
            <person name="Ivanova N."/>
            <person name="Rohde M."/>
            <person name="Goker M."/>
            <person name="Detter J.C."/>
            <person name="Li W.J."/>
            <person name="Kyrpides N.C."/>
            <person name="Woyke T."/>
        </authorList>
    </citation>
    <scope>NUCLEOTIDE SEQUENCE [LARGE SCALE GENOMIC DNA]</scope>
    <source>
        <strain evidence="2 3">XMU15</strain>
    </source>
</reference>
<dbReference type="eggNOG" id="COG1011">
    <property type="taxonomic scope" value="Bacteria"/>
</dbReference>
<dbReference type="Gene3D" id="3.40.50.1000">
    <property type="entry name" value="HAD superfamily/HAD-like"/>
    <property type="match status" value="1"/>
</dbReference>
<dbReference type="PANTHER" id="PTHR43316">
    <property type="entry name" value="HYDROLASE, HALOACID DELAHOGENASE-RELATED"/>
    <property type="match status" value="1"/>
</dbReference>
<gene>
    <name evidence="2" type="ORF">SacmaDRAFT_2414</name>
</gene>
<dbReference type="Gene3D" id="1.10.150.750">
    <property type="match status" value="1"/>
</dbReference>
<protein>
    <submittedName>
        <fullName evidence="2">Putative HAD superfamily hydrolase</fullName>
    </submittedName>
</protein>
<name>H5WXQ7_9PSEU</name>
<dbReference type="GO" id="GO:0016787">
    <property type="term" value="F:hydrolase activity"/>
    <property type="evidence" value="ECO:0007669"/>
    <property type="project" value="UniProtKB-KW"/>
</dbReference>
<proteinExistence type="predicted"/>
<dbReference type="InterPro" id="IPR023214">
    <property type="entry name" value="HAD_sf"/>
</dbReference>
<accession>H5WXQ7</accession>
<evidence type="ECO:0000256" key="1">
    <source>
        <dbReference type="ARBA" id="ARBA00022801"/>
    </source>
</evidence>
<keyword evidence="1 2" id="KW-0378">Hydrolase</keyword>
<evidence type="ECO:0000313" key="3">
    <source>
        <dbReference type="Proteomes" id="UP000004926"/>
    </source>
</evidence>
<dbReference type="InterPro" id="IPR036412">
    <property type="entry name" value="HAD-like_sf"/>
</dbReference>
<dbReference type="Proteomes" id="UP000004926">
    <property type="component" value="Chromosome"/>
</dbReference>
<dbReference type="PANTHER" id="PTHR43316:SF3">
    <property type="entry name" value="HALOACID DEHALOGENASE, TYPE II (AFU_ORTHOLOGUE AFUA_2G07750)-RELATED"/>
    <property type="match status" value="1"/>
</dbReference>
<evidence type="ECO:0000313" key="2">
    <source>
        <dbReference type="EMBL" id="EHR50660.1"/>
    </source>
</evidence>